<dbReference type="VEuPathDB" id="FungiDB:RhiirFUN_012681"/>
<dbReference type="Proteomes" id="UP000232688">
    <property type="component" value="Unassembled WGS sequence"/>
</dbReference>
<proteinExistence type="predicted"/>
<gene>
    <name evidence="1" type="ORF">RhiirA1_470275</name>
</gene>
<dbReference type="VEuPathDB" id="FungiDB:RhiirA1_470275"/>
<reference evidence="1 2" key="1">
    <citation type="submission" date="2017-10" db="EMBL/GenBank/DDBJ databases">
        <title>Extensive intraspecific genome diversity in a model arbuscular mycorrhizal fungus.</title>
        <authorList>
            <person name="Chen E.C.H."/>
            <person name="Morin E."/>
            <person name="Baudet D."/>
            <person name="Noel J."/>
            <person name="Ndikumana S."/>
            <person name="Charron P."/>
            <person name="St-Onge C."/>
            <person name="Giorgi J."/>
            <person name="Grigoriev I.V."/>
            <person name="Roux C."/>
            <person name="Martin F.M."/>
            <person name="Corradi N."/>
        </authorList>
    </citation>
    <scope>NUCLEOTIDE SEQUENCE [LARGE SCALE GENOMIC DNA]</scope>
    <source>
        <strain evidence="1 2">A1</strain>
    </source>
</reference>
<protein>
    <submittedName>
        <fullName evidence="1">Uncharacterized protein</fullName>
    </submittedName>
</protein>
<comment type="caution">
    <text evidence="1">The sequence shown here is derived from an EMBL/GenBank/DDBJ whole genome shotgun (WGS) entry which is preliminary data.</text>
</comment>
<name>A0A2N0R6F3_9GLOM</name>
<sequence>MIFEDRFYSPVSVCLDGILKVFSFSVSICLDGISKVLLSGFCMSGWNFEGFQLFSFRMSGCNFESFWLFSFHMSKWNFEVSIYLDGILKDFSFLDGISKSRTPKCRALIWPNLQEIGSELANSIGKIFNFETFIKNEISFDLANPIGKLAPIWIPESCKEISFNLPSYRNEWELRNLTYTGFPG</sequence>
<organism evidence="1 2">
    <name type="scientific">Rhizophagus irregularis</name>
    <dbReference type="NCBI Taxonomy" id="588596"/>
    <lineage>
        <taxon>Eukaryota</taxon>
        <taxon>Fungi</taxon>
        <taxon>Fungi incertae sedis</taxon>
        <taxon>Mucoromycota</taxon>
        <taxon>Glomeromycotina</taxon>
        <taxon>Glomeromycetes</taxon>
        <taxon>Glomerales</taxon>
        <taxon>Glomeraceae</taxon>
        <taxon>Rhizophagus</taxon>
    </lineage>
</organism>
<evidence type="ECO:0000313" key="2">
    <source>
        <dbReference type="Proteomes" id="UP000232688"/>
    </source>
</evidence>
<evidence type="ECO:0000313" key="1">
    <source>
        <dbReference type="EMBL" id="PKC58892.1"/>
    </source>
</evidence>
<reference evidence="1 2" key="2">
    <citation type="submission" date="2017-10" db="EMBL/GenBank/DDBJ databases">
        <title>Genome analyses suggest a sexual origin of heterokaryosis in a supposedly ancient asexual fungus.</title>
        <authorList>
            <person name="Corradi N."/>
            <person name="Sedzielewska K."/>
            <person name="Noel J."/>
            <person name="Charron P."/>
            <person name="Farinelli L."/>
            <person name="Marton T."/>
            <person name="Kruger M."/>
            <person name="Pelin A."/>
            <person name="Brachmann A."/>
            <person name="Corradi N."/>
        </authorList>
    </citation>
    <scope>NUCLEOTIDE SEQUENCE [LARGE SCALE GENOMIC DNA]</scope>
    <source>
        <strain evidence="1 2">A1</strain>
    </source>
</reference>
<dbReference type="AlphaFoldDB" id="A0A2N0R6F3"/>
<dbReference type="EMBL" id="LLXH01001444">
    <property type="protein sequence ID" value="PKC58892.1"/>
    <property type="molecule type" value="Genomic_DNA"/>
</dbReference>
<accession>A0A2N0R6F3</accession>